<dbReference type="InterPro" id="IPR005116">
    <property type="entry name" value="Transp-assoc_OB_typ1"/>
</dbReference>
<dbReference type="PROSITE" id="PS51866">
    <property type="entry name" value="MOP"/>
    <property type="match status" value="1"/>
</dbReference>
<dbReference type="InterPro" id="IPR008995">
    <property type="entry name" value="Mo/tungstate-bd_C_term_dom"/>
</dbReference>
<dbReference type="Pfam" id="PF00005">
    <property type="entry name" value="ABC_tran"/>
    <property type="match status" value="1"/>
</dbReference>
<organism evidence="8 9">
    <name type="scientific">Myceligenerans indicum</name>
    <dbReference type="NCBI Taxonomy" id="2593663"/>
    <lineage>
        <taxon>Bacteria</taxon>
        <taxon>Bacillati</taxon>
        <taxon>Actinomycetota</taxon>
        <taxon>Actinomycetes</taxon>
        <taxon>Micrococcales</taxon>
        <taxon>Promicromonosporaceae</taxon>
        <taxon>Myceligenerans</taxon>
    </lineage>
</organism>
<dbReference type="SUPFAM" id="SSF50331">
    <property type="entry name" value="MOP-like"/>
    <property type="match status" value="1"/>
</dbReference>
<evidence type="ECO:0000313" key="9">
    <source>
        <dbReference type="Proteomes" id="UP000675409"/>
    </source>
</evidence>
<dbReference type="InterPro" id="IPR027417">
    <property type="entry name" value="P-loop_NTPase"/>
</dbReference>
<gene>
    <name evidence="8" type="ORF">HGK34_11855</name>
</gene>
<dbReference type="GO" id="GO:0005524">
    <property type="term" value="F:ATP binding"/>
    <property type="evidence" value="ECO:0007669"/>
    <property type="project" value="UniProtKB-KW"/>
</dbReference>
<dbReference type="RefSeq" id="WP_201847473.1">
    <property type="nucleotide sequence ID" value="NZ_JABBYC010000019.1"/>
</dbReference>
<dbReference type="Gene3D" id="2.40.50.100">
    <property type="match status" value="1"/>
</dbReference>
<sequence>MRDVSPGRAGGLAATLTVPGRLDVELTAGPGDVVAVVGPNGAGKTTLVQALAGLQPAAGEQWLAGADLTGVPPQERHVGVVFQDQRLFPNLSALENVAFGPRARGVAAGASRAVARDWLDRLGVGGLAGRRPGELSGGQAQRVAIARALAADPALLLLDEPFTGLDVGVAAALRVELAGHLAGYRGVTVLVTHDAIDALTLATTVAVLDGGRLMQVGPPSEVAARPRTEHVARLVGLNVIRDGDRFRAFTPSAVAVSLHEPDGSARNRWSGTIRSAAPHGGAVRLQVHAGHDLIADVTPAATRELGLAPGRRVWLSVKETAITAY</sequence>
<dbReference type="InterPro" id="IPR003439">
    <property type="entry name" value="ABC_transporter-like_ATP-bd"/>
</dbReference>
<keyword evidence="4 8" id="KW-0067">ATP-binding</keyword>
<dbReference type="InterPro" id="IPR003593">
    <property type="entry name" value="AAA+_ATPase"/>
</dbReference>
<dbReference type="PROSITE" id="PS00211">
    <property type="entry name" value="ABC_TRANSPORTER_1"/>
    <property type="match status" value="1"/>
</dbReference>
<feature type="domain" description="ABC transporter" evidence="6">
    <location>
        <begin position="1"/>
        <end position="235"/>
    </location>
</feature>
<reference evidence="8 9" key="1">
    <citation type="journal article" date="2021" name="Arch. Microbiol.">
        <title>Myceligenerans indicum sp. nov., an actinobacterium isolated from mangrove sediment of Sundarbans, India.</title>
        <authorList>
            <person name="Asha K."/>
            <person name="Bhadury P."/>
        </authorList>
    </citation>
    <scope>NUCLEOTIDE SEQUENCE [LARGE SCALE GENOMIC DNA]</scope>
    <source>
        <strain evidence="8 9">I2</strain>
    </source>
</reference>
<evidence type="ECO:0000256" key="1">
    <source>
        <dbReference type="ARBA" id="ARBA00022448"/>
    </source>
</evidence>
<dbReference type="EMBL" id="JABBYC010000019">
    <property type="protein sequence ID" value="MBL0886964.1"/>
    <property type="molecule type" value="Genomic_DNA"/>
</dbReference>
<evidence type="ECO:0000256" key="2">
    <source>
        <dbReference type="ARBA" id="ARBA00022505"/>
    </source>
</evidence>
<evidence type="ECO:0000313" key="8">
    <source>
        <dbReference type="EMBL" id="MBL0886964.1"/>
    </source>
</evidence>
<dbReference type="InterPro" id="IPR017871">
    <property type="entry name" value="ABC_transporter-like_CS"/>
</dbReference>
<dbReference type="Pfam" id="PF03459">
    <property type="entry name" value="TOBE"/>
    <property type="match status" value="1"/>
</dbReference>
<name>A0ABS1LL69_9MICO</name>
<dbReference type="SMART" id="SM00382">
    <property type="entry name" value="AAA"/>
    <property type="match status" value="1"/>
</dbReference>
<evidence type="ECO:0000259" key="7">
    <source>
        <dbReference type="PROSITE" id="PS51866"/>
    </source>
</evidence>
<evidence type="ECO:0000259" key="6">
    <source>
        <dbReference type="PROSITE" id="PS50893"/>
    </source>
</evidence>
<feature type="domain" description="Mop" evidence="7">
    <location>
        <begin position="262"/>
        <end position="325"/>
    </location>
</feature>
<keyword evidence="9" id="KW-1185">Reference proteome</keyword>
<keyword evidence="2 5" id="KW-0500">Molybdenum</keyword>
<evidence type="ECO:0000256" key="4">
    <source>
        <dbReference type="ARBA" id="ARBA00022840"/>
    </source>
</evidence>
<dbReference type="PANTHER" id="PTHR42781:SF4">
    <property type="entry name" value="SPERMIDINE_PUTRESCINE IMPORT ATP-BINDING PROTEIN POTA"/>
    <property type="match status" value="1"/>
</dbReference>
<evidence type="ECO:0000256" key="3">
    <source>
        <dbReference type="ARBA" id="ARBA00022741"/>
    </source>
</evidence>
<dbReference type="Gene3D" id="3.40.50.300">
    <property type="entry name" value="P-loop containing nucleotide triphosphate hydrolases"/>
    <property type="match status" value="1"/>
</dbReference>
<dbReference type="SUPFAM" id="SSF52540">
    <property type="entry name" value="P-loop containing nucleoside triphosphate hydrolases"/>
    <property type="match status" value="1"/>
</dbReference>
<dbReference type="Proteomes" id="UP000675409">
    <property type="component" value="Unassembled WGS sequence"/>
</dbReference>
<dbReference type="InterPro" id="IPR004606">
    <property type="entry name" value="Mop_domain"/>
</dbReference>
<dbReference type="PANTHER" id="PTHR42781">
    <property type="entry name" value="SPERMIDINE/PUTRESCINE IMPORT ATP-BINDING PROTEIN POTA"/>
    <property type="match status" value="1"/>
</dbReference>
<proteinExistence type="predicted"/>
<keyword evidence="1" id="KW-0813">Transport</keyword>
<accession>A0ABS1LL69</accession>
<protein>
    <submittedName>
        <fullName evidence="8">ABC transporter ATP-binding protein</fullName>
    </submittedName>
</protein>
<evidence type="ECO:0000256" key="5">
    <source>
        <dbReference type="PROSITE-ProRule" id="PRU01213"/>
    </source>
</evidence>
<comment type="caution">
    <text evidence="8">The sequence shown here is derived from an EMBL/GenBank/DDBJ whole genome shotgun (WGS) entry which is preliminary data.</text>
</comment>
<keyword evidence="3" id="KW-0547">Nucleotide-binding</keyword>
<dbReference type="PROSITE" id="PS50893">
    <property type="entry name" value="ABC_TRANSPORTER_2"/>
    <property type="match status" value="1"/>
</dbReference>
<dbReference type="InterPro" id="IPR050093">
    <property type="entry name" value="ABC_SmlMolc_Importer"/>
</dbReference>